<dbReference type="CDD" id="cd00051">
    <property type="entry name" value="EFh"/>
    <property type="match status" value="1"/>
</dbReference>
<evidence type="ECO:0000313" key="4">
    <source>
        <dbReference type="Proteomes" id="UP000292919"/>
    </source>
</evidence>
<proteinExistence type="predicted"/>
<feature type="chain" id="PRO_5026132681" evidence="1">
    <location>
        <begin position="22"/>
        <end position="124"/>
    </location>
</feature>
<organism evidence="3 4">
    <name type="scientific">Desulfovibrio legallii</name>
    <dbReference type="NCBI Taxonomy" id="571438"/>
    <lineage>
        <taxon>Bacteria</taxon>
        <taxon>Pseudomonadati</taxon>
        <taxon>Thermodesulfobacteriota</taxon>
        <taxon>Desulfovibrionia</taxon>
        <taxon>Desulfovibrionales</taxon>
        <taxon>Desulfovibrionaceae</taxon>
        <taxon>Desulfovibrio</taxon>
    </lineage>
</organism>
<dbReference type="InterPro" id="IPR002048">
    <property type="entry name" value="EF_hand_dom"/>
</dbReference>
<accession>A0A6H3FEQ2</accession>
<keyword evidence="4" id="KW-1185">Reference proteome</keyword>
<dbReference type="Proteomes" id="UP000292919">
    <property type="component" value="Unassembled WGS sequence"/>
</dbReference>
<dbReference type="GO" id="GO:0005509">
    <property type="term" value="F:calcium ion binding"/>
    <property type="evidence" value="ECO:0007669"/>
    <property type="project" value="InterPro"/>
</dbReference>
<dbReference type="AlphaFoldDB" id="A0A6H3FEQ2"/>
<dbReference type="RefSeq" id="WP_130957765.1">
    <property type="nucleotide sequence ID" value="NZ_DBFBQU010000112.1"/>
</dbReference>
<reference evidence="3 4" key="1">
    <citation type="submission" date="2018-12" db="EMBL/GenBank/DDBJ databases">
        <title>First genome draft of Desulfovibrio legallis sp. nov.</title>
        <authorList>
            <person name="Ben Dhia O."/>
            <person name="Najjari A."/>
            <person name="Ferjani R."/>
            <person name="Fhoula I."/>
            <person name="Fardeau M.-L."/>
            <person name="Boudabbous A."/>
            <person name="Ouzari H.I."/>
        </authorList>
    </citation>
    <scope>NUCLEOTIDE SEQUENCE [LARGE SCALE GENOMIC DNA]</scope>
    <source>
        <strain evidence="3 4">H1T</strain>
    </source>
</reference>
<dbReference type="InterPro" id="IPR011992">
    <property type="entry name" value="EF-hand-dom_pair"/>
</dbReference>
<dbReference type="SMART" id="SM00054">
    <property type="entry name" value="EFh"/>
    <property type="match status" value="2"/>
</dbReference>
<evidence type="ECO:0000259" key="2">
    <source>
        <dbReference type="PROSITE" id="PS50222"/>
    </source>
</evidence>
<dbReference type="SUPFAM" id="SSF47473">
    <property type="entry name" value="EF-hand"/>
    <property type="match status" value="1"/>
</dbReference>
<dbReference type="PROSITE" id="PS00018">
    <property type="entry name" value="EF_HAND_1"/>
    <property type="match status" value="2"/>
</dbReference>
<name>A0A6H3FEQ2_9BACT</name>
<keyword evidence="1" id="KW-0732">Signal</keyword>
<dbReference type="Pfam" id="PF13202">
    <property type="entry name" value="EF-hand_5"/>
    <property type="match status" value="2"/>
</dbReference>
<dbReference type="EMBL" id="SIXC01000002">
    <property type="protein sequence ID" value="TBH81583.1"/>
    <property type="molecule type" value="Genomic_DNA"/>
</dbReference>
<feature type="signal peptide" evidence="1">
    <location>
        <begin position="1"/>
        <end position="21"/>
    </location>
</feature>
<dbReference type="InterPro" id="IPR018247">
    <property type="entry name" value="EF_Hand_1_Ca_BS"/>
</dbReference>
<evidence type="ECO:0000313" key="3">
    <source>
        <dbReference type="EMBL" id="TBH81583.1"/>
    </source>
</evidence>
<comment type="caution">
    <text evidence="3">The sequence shown here is derived from an EMBL/GenBank/DDBJ whole genome shotgun (WGS) entry which is preliminary data.</text>
</comment>
<feature type="domain" description="EF-hand" evidence="2">
    <location>
        <begin position="62"/>
        <end position="89"/>
    </location>
</feature>
<dbReference type="PROSITE" id="PS50222">
    <property type="entry name" value="EF_HAND_2"/>
    <property type="match status" value="2"/>
</dbReference>
<evidence type="ECO:0000256" key="1">
    <source>
        <dbReference type="SAM" id="SignalP"/>
    </source>
</evidence>
<gene>
    <name evidence="3" type="ORF">EB812_02115</name>
</gene>
<dbReference type="Gene3D" id="1.10.238.10">
    <property type="entry name" value="EF-hand"/>
    <property type="match status" value="1"/>
</dbReference>
<feature type="domain" description="EF-hand" evidence="2">
    <location>
        <begin position="32"/>
        <end position="61"/>
    </location>
</feature>
<protein>
    <submittedName>
        <fullName evidence="3">EF-hand domain-containing protein</fullName>
    </submittedName>
</protein>
<sequence length="124" mass="13089">MRQFFACSLTLLALCAAPAWAFPGAGGDAPQEDTFTRMDTDKNGVISLQEFKAAFPNMRDEAFAAIDTNKDKVIDRAEWDAFVKNHAAGMMQGKGGQGMMGGSQNMMGGDAPAGMPLVTPPAGK</sequence>